<proteinExistence type="predicted"/>
<dbReference type="CDD" id="cd00009">
    <property type="entry name" value="AAA"/>
    <property type="match status" value="1"/>
</dbReference>
<gene>
    <name evidence="3" type="ORF">JYT35_00340</name>
</gene>
<evidence type="ECO:0000313" key="3">
    <source>
        <dbReference type="EMBL" id="MBN4059548.1"/>
    </source>
</evidence>
<dbReference type="InterPro" id="IPR050764">
    <property type="entry name" value="CbbQ/NirQ/NorQ/GpvN"/>
</dbReference>
<dbReference type="Pfam" id="PF17863">
    <property type="entry name" value="AAA_lid_2"/>
    <property type="match status" value="1"/>
</dbReference>
<protein>
    <submittedName>
        <fullName evidence="3">MoxR family ATPase</fullName>
    </submittedName>
</protein>
<accession>A0ABS3APX7</accession>
<organism evidence="3 4">
    <name type="scientific">Acidimicrobium ferrooxidans</name>
    <dbReference type="NCBI Taxonomy" id="53635"/>
    <lineage>
        <taxon>Bacteria</taxon>
        <taxon>Bacillati</taxon>
        <taxon>Actinomycetota</taxon>
        <taxon>Acidimicrobiia</taxon>
        <taxon>Acidimicrobiales</taxon>
        <taxon>Acidimicrobiaceae</taxon>
        <taxon>Acidimicrobium</taxon>
    </lineage>
</organism>
<dbReference type="PANTHER" id="PTHR42759">
    <property type="entry name" value="MOXR FAMILY PROTEIN"/>
    <property type="match status" value="1"/>
</dbReference>
<feature type="domain" description="ATPase AAA-3" evidence="1">
    <location>
        <begin position="61"/>
        <end position="191"/>
    </location>
</feature>
<dbReference type="InterPro" id="IPR041628">
    <property type="entry name" value="ChlI/MoxR_AAA_lid"/>
</dbReference>
<dbReference type="InterPro" id="IPR011703">
    <property type="entry name" value="ATPase_AAA-3"/>
</dbReference>
<keyword evidence="4" id="KW-1185">Reference proteome</keyword>
<evidence type="ECO:0000313" key="4">
    <source>
        <dbReference type="Proteomes" id="UP000724964"/>
    </source>
</evidence>
<dbReference type="EMBL" id="JAFIUH010000003">
    <property type="protein sequence ID" value="MBN4059548.1"/>
    <property type="molecule type" value="Genomic_DNA"/>
</dbReference>
<sequence>MRETLLRTLGSNAVTDLTTSPAPATTFADHFDRIVDNIEKVIRGKRLVIERSVLCLMAEGHLLVEDVPGVGKTSLAKALATSIDCKFGRVQFTPDVLPSDVTGVGIWQREQHQFEFQPGPIFANIVLGDEINRASPKTQAALLEAMEERQVTIDGTSHQLEQPFMVLATQNPMEHEGTYPLPDSQLDRFLMRVSVGYPDRDAAIEILDGHGQIRVEISSVIDAATVSSMIDAARGVHVAPSIKGYIVALADASRQHSAVALGVSPRATVALQSASRALAASRGRDHVVPDDIKELADVVLSHRLALTSDAQLQGRSVSAVINDIADAVPVPTGHDA</sequence>
<reference evidence="3" key="1">
    <citation type="submission" date="2021-02" db="EMBL/GenBank/DDBJ databases">
        <title>Activity-based single-cell genomes from oceanic crustal fluid captures similar information to metagenomic and metatranscriptomic surveys with orders of magnitude less sampling.</title>
        <authorList>
            <person name="D'Angelo T.S."/>
            <person name="Orcutt B.N."/>
        </authorList>
    </citation>
    <scope>NUCLEOTIDE SEQUENCE [LARGE SCALE GENOMIC DNA]</scope>
    <source>
        <strain evidence="3">AH-315-J10</strain>
    </source>
</reference>
<name>A0ABS3APX7_9ACTN</name>
<dbReference type="InterPro" id="IPR027417">
    <property type="entry name" value="P-loop_NTPase"/>
</dbReference>
<dbReference type="Gene3D" id="3.40.50.300">
    <property type="entry name" value="P-loop containing nucleotide triphosphate hydrolases"/>
    <property type="match status" value="1"/>
</dbReference>
<dbReference type="Pfam" id="PF07726">
    <property type="entry name" value="AAA_3"/>
    <property type="match status" value="1"/>
</dbReference>
<dbReference type="PANTHER" id="PTHR42759:SF5">
    <property type="entry name" value="METHANOL DEHYDROGENASE REGULATOR"/>
    <property type="match status" value="1"/>
</dbReference>
<evidence type="ECO:0000259" key="2">
    <source>
        <dbReference type="Pfam" id="PF17863"/>
    </source>
</evidence>
<dbReference type="Gene3D" id="1.10.8.80">
    <property type="entry name" value="Magnesium chelatase subunit I, C-Terminal domain"/>
    <property type="match status" value="1"/>
</dbReference>
<comment type="caution">
    <text evidence="3">The sequence shown here is derived from an EMBL/GenBank/DDBJ whole genome shotgun (WGS) entry which is preliminary data.</text>
</comment>
<evidence type="ECO:0000259" key="1">
    <source>
        <dbReference type="Pfam" id="PF07726"/>
    </source>
</evidence>
<feature type="domain" description="ChlI/MoxR AAA lid" evidence="2">
    <location>
        <begin position="252"/>
        <end position="324"/>
    </location>
</feature>
<dbReference type="Proteomes" id="UP000724964">
    <property type="component" value="Unassembled WGS sequence"/>
</dbReference>
<dbReference type="SUPFAM" id="SSF52540">
    <property type="entry name" value="P-loop containing nucleoside triphosphate hydrolases"/>
    <property type="match status" value="1"/>
</dbReference>
<dbReference type="PIRSF" id="PIRSF002849">
    <property type="entry name" value="AAA_ATPase_chaperone_MoxR_prd"/>
    <property type="match status" value="1"/>
</dbReference>